<dbReference type="Gramene" id="MELO3C032664.2.1">
    <property type="protein sequence ID" value="MELO3C032664.2.1"/>
    <property type="gene ID" value="MELO3C032664.2"/>
</dbReference>
<sequence>MAVEQKTGVPLVMWKEEDAPDPVIKTIKSTFNFTNNTMIYKEMKCREKEAVTFEKEVATFECGFKEHLCFKEGKGKNLLKFLTLARIPNTFLPHFPSKKPFSYRRRNPSSSRYHRNPSSSLYRHLMIFLISKRRTSLSMFAITFLAFVVCCHLLIYPVRSQVSSRHFRLLSSVV</sequence>
<reference evidence="2" key="1">
    <citation type="submission" date="2023-03" db="UniProtKB">
        <authorList>
            <consortium name="EnsemblPlants"/>
        </authorList>
    </citation>
    <scope>IDENTIFICATION</scope>
</reference>
<keyword evidence="1" id="KW-0812">Transmembrane</keyword>
<dbReference type="AlphaFoldDB" id="A0A9I9EEJ5"/>
<feature type="transmembrane region" description="Helical" evidence="1">
    <location>
        <begin position="137"/>
        <end position="158"/>
    </location>
</feature>
<keyword evidence="1" id="KW-1133">Transmembrane helix</keyword>
<proteinExistence type="predicted"/>
<name>A0A9I9EEJ5_CUCME</name>
<protein>
    <submittedName>
        <fullName evidence="2">Uncharacterized protein</fullName>
    </submittedName>
</protein>
<organism evidence="2">
    <name type="scientific">Cucumis melo</name>
    <name type="common">Muskmelon</name>
    <dbReference type="NCBI Taxonomy" id="3656"/>
    <lineage>
        <taxon>Eukaryota</taxon>
        <taxon>Viridiplantae</taxon>
        <taxon>Streptophyta</taxon>
        <taxon>Embryophyta</taxon>
        <taxon>Tracheophyta</taxon>
        <taxon>Spermatophyta</taxon>
        <taxon>Magnoliopsida</taxon>
        <taxon>eudicotyledons</taxon>
        <taxon>Gunneridae</taxon>
        <taxon>Pentapetalae</taxon>
        <taxon>rosids</taxon>
        <taxon>fabids</taxon>
        <taxon>Cucurbitales</taxon>
        <taxon>Cucurbitaceae</taxon>
        <taxon>Benincaseae</taxon>
        <taxon>Cucumis</taxon>
    </lineage>
</organism>
<dbReference type="EnsemblPlants" id="MELO3C032664.2.1">
    <property type="protein sequence ID" value="MELO3C032664.2.1"/>
    <property type="gene ID" value="MELO3C032664.2"/>
</dbReference>
<evidence type="ECO:0000313" key="2">
    <source>
        <dbReference type="EnsemblPlants" id="MELO3C032664.2.1"/>
    </source>
</evidence>
<accession>A0A9I9EEJ5</accession>
<keyword evidence="1" id="KW-0472">Membrane</keyword>
<evidence type="ECO:0000256" key="1">
    <source>
        <dbReference type="SAM" id="Phobius"/>
    </source>
</evidence>